<dbReference type="EMBL" id="BPLR01007051">
    <property type="protein sequence ID" value="GIY14128.1"/>
    <property type="molecule type" value="Genomic_DNA"/>
</dbReference>
<name>A0AAV4QWX4_CAEEX</name>
<proteinExistence type="predicted"/>
<reference evidence="2 3" key="1">
    <citation type="submission" date="2021-06" db="EMBL/GenBank/DDBJ databases">
        <title>Caerostris extrusa draft genome.</title>
        <authorList>
            <person name="Kono N."/>
            <person name="Arakawa K."/>
        </authorList>
    </citation>
    <scope>NUCLEOTIDE SEQUENCE [LARGE SCALE GENOMIC DNA]</scope>
</reference>
<gene>
    <name evidence="2" type="ORF">CEXT_732531</name>
</gene>
<feature type="region of interest" description="Disordered" evidence="1">
    <location>
        <begin position="91"/>
        <end position="119"/>
    </location>
</feature>
<feature type="compositionally biased region" description="Basic and acidic residues" evidence="1">
    <location>
        <begin position="95"/>
        <end position="104"/>
    </location>
</feature>
<protein>
    <submittedName>
        <fullName evidence="2">Uncharacterized protein</fullName>
    </submittedName>
</protein>
<dbReference type="Proteomes" id="UP001054945">
    <property type="component" value="Unassembled WGS sequence"/>
</dbReference>
<sequence>MITSSEYPAYLSSLRYATKDHSQLHDIILDLFEPPNWFKESNFAKNILPINSPSSPNRSSFSFSIRLFVPLFTFAQLIRNFNLNNFTCRGSAPSEKVEGREKGRGGVATRNKKGLTNKTSDNESEIIFSAAISRTRERR</sequence>
<comment type="caution">
    <text evidence="2">The sequence shown here is derived from an EMBL/GenBank/DDBJ whole genome shotgun (WGS) entry which is preliminary data.</text>
</comment>
<accession>A0AAV4QWX4</accession>
<keyword evidence="3" id="KW-1185">Reference proteome</keyword>
<evidence type="ECO:0000313" key="2">
    <source>
        <dbReference type="EMBL" id="GIY14128.1"/>
    </source>
</evidence>
<evidence type="ECO:0000256" key="1">
    <source>
        <dbReference type="SAM" id="MobiDB-lite"/>
    </source>
</evidence>
<dbReference type="AlphaFoldDB" id="A0AAV4QWX4"/>
<evidence type="ECO:0000313" key="3">
    <source>
        <dbReference type="Proteomes" id="UP001054945"/>
    </source>
</evidence>
<organism evidence="2 3">
    <name type="scientific">Caerostris extrusa</name>
    <name type="common">Bark spider</name>
    <name type="synonym">Caerostris bankana</name>
    <dbReference type="NCBI Taxonomy" id="172846"/>
    <lineage>
        <taxon>Eukaryota</taxon>
        <taxon>Metazoa</taxon>
        <taxon>Ecdysozoa</taxon>
        <taxon>Arthropoda</taxon>
        <taxon>Chelicerata</taxon>
        <taxon>Arachnida</taxon>
        <taxon>Araneae</taxon>
        <taxon>Araneomorphae</taxon>
        <taxon>Entelegynae</taxon>
        <taxon>Araneoidea</taxon>
        <taxon>Araneidae</taxon>
        <taxon>Caerostris</taxon>
    </lineage>
</organism>